<dbReference type="CDD" id="cd12148">
    <property type="entry name" value="fungal_TF_MHR"/>
    <property type="match status" value="1"/>
</dbReference>
<evidence type="ECO:0000259" key="5">
    <source>
        <dbReference type="SMART" id="SM00906"/>
    </source>
</evidence>
<evidence type="ECO:0000256" key="1">
    <source>
        <dbReference type="ARBA" id="ARBA00023015"/>
    </source>
</evidence>
<keyword evidence="1" id="KW-0805">Transcription regulation</keyword>
<dbReference type="Pfam" id="PF04082">
    <property type="entry name" value="Fungal_trans"/>
    <property type="match status" value="1"/>
</dbReference>
<proteinExistence type="predicted"/>
<reference evidence="6 7" key="1">
    <citation type="submission" date="2024-07" db="EMBL/GenBank/DDBJ databases">
        <title>Section-level genome sequencing and comparative genomics of Aspergillus sections Usti and Cavernicolus.</title>
        <authorList>
            <consortium name="Lawrence Berkeley National Laboratory"/>
            <person name="Nybo J.L."/>
            <person name="Vesth T.C."/>
            <person name="Theobald S."/>
            <person name="Frisvad J.C."/>
            <person name="Larsen T.O."/>
            <person name="Kjaerboelling I."/>
            <person name="Rothschild-Mancinelli K."/>
            <person name="Lyhne E.K."/>
            <person name="Kogle M.E."/>
            <person name="Barry K."/>
            <person name="Clum A."/>
            <person name="Na H."/>
            <person name="Ledsgaard L."/>
            <person name="Lin J."/>
            <person name="Lipzen A."/>
            <person name="Kuo A."/>
            <person name="Riley R."/>
            <person name="Mondo S."/>
            <person name="Labutti K."/>
            <person name="Haridas S."/>
            <person name="Pangalinan J."/>
            <person name="Salamov A.A."/>
            <person name="Simmons B.A."/>
            <person name="Magnuson J.K."/>
            <person name="Chen J."/>
            <person name="Drula E."/>
            <person name="Henrissat B."/>
            <person name="Wiebenga A."/>
            <person name="Lubbers R.J."/>
            <person name="Gomes A.C."/>
            <person name="Makela M.R."/>
            <person name="Stajich J."/>
            <person name="Grigoriev I.V."/>
            <person name="Mortensen U.H."/>
            <person name="De Vries R.P."/>
            <person name="Baker S.E."/>
            <person name="Andersen M.R."/>
        </authorList>
    </citation>
    <scope>NUCLEOTIDE SEQUENCE [LARGE SCALE GENOMIC DNA]</scope>
    <source>
        <strain evidence="6 7">CBS 209.92</strain>
    </source>
</reference>
<keyword evidence="2" id="KW-0804">Transcription</keyword>
<organism evidence="6 7">
    <name type="scientific">Aspergillus keveii</name>
    <dbReference type="NCBI Taxonomy" id="714993"/>
    <lineage>
        <taxon>Eukaryota</taxon>
        <taxon>Fungi</taxon>
        <taxon>Dikarya</taxon>
        <taxon>Ascomycota</taxon>
        <taxon>Pezizomycotina</taxon>
        <taxon>Eurotiomycetes</taxon>
        <taxon>Eurotiomycetidae</taxon>
        <taxon>Eurotiales</taxon>
        <taxon>Aspergillaceae</taxon>
        <taxon>Aspergillus</taxon>
        <taxon>Aspergillus subgen. Nidulantes</taxon>
    </lineage>
</organism>
<gene>
    <name evidence="6" type="ORF">BJX66DRAFT_348478</name>
</gene>
<dbReference type="PANTHER" id="PTHR47424">
    <property type="entry name" value="REGULATORY PROTEIN GAL4"/>
    <property type="match status" value="1"/>
</dbReference>
<evidence type="ECO:0000256" key="2">
    <source>
        <dbReference type="ARBA" id="ARBA00023163"/>
    </source>
</evidence>
<evidence type="ECO:0000313" key="7">
    <source>
        <dbReference type="Proteomes" id="UP001610563"/>
    </source>
</evidence>
<protein>
    <submittedName>
        <fullName evidence="6">Fungal-specific transcription factor domain-containing protein</fullName>
    </submittedName>
</protein>
<accession>A0ABR4FMA4</accession>
<comment type="caution">
    <text evidence="6">The sequence shown here is derived from an EMBL/GenBank/DDBJ whole genome shotgun (WGS) entry which is preliminary data.</text>
</comment>
<dbReference type="PANTHER" id="PTHR47424:SF4">
    <property type="entry name" value="ZN(II)2CYS6 TRANSCRIPTION FACTOR (EUROFUNG)"/>
    <property type="match status" value="1"/>
</dbReference>
<feature type="domain" description="Xylanolytic transcriptional activator regulatory" evidence="5">
    <location>
        <begin position="256"/>
        <end position="328"/>
    </location>
</feature>
<dbReference type="InterPro" id="IPR007219">
    <property type="entry name" value="XnlR_reg_dom"/>
</dbReference>
<evidence type="ECO:0000256" key="3">
    <source>
        <dbReference type="ARBA" id="ARBA00023242"/>
    </source>
</evidence>
<dbReference type="Proteomes" id="UP001610563">
    <property type="component" value="Unassembled WGS sequence"/>
</dbReference>
<keyword evidence="7" id="KW-1185">Reference proteome</keyword>
<feature type="region of interest" description="Disordered" evidence="4">
    <location>
        <begin position="90"/>
        <end position="109"/>
    </location>
</feature>
<dbReference type="InterPro" id="IPR051127">
    <property type="entry name" value="Fungal_SecMet_Regulators"/>
</dbReference>
<evidence type="ECO:0000313" key="6">
    <source>
        <dbReference type="EMBL" id="KAL2784367.1"/>
    </source>
</evidence>
<keyword evidence="3" id="KW-0539">Nucleus</keyword>
<feature type="region of interest" description="Disordered" evidence="4">
    <location>
        <begin position="23"/>
        <end position="45"/>
    </location>
</feature>
<evidence type="ECO:0000256" key="4">
    <source>
        <dbReference type="SAM" id="MobiDB-lite"/>
    </source>
</evidence>
<dbReference type="EMBL" id="JBFTWV010000183">
    <property type="protein sequence ID" value="KAL2784367.1"/>
    <property type="molecule type" value="Genomic_DNA"/>
</dbReference>
<sequence length="631" mass="69843">MSTGIPPHFHPCVPLQSSRMNEMAAVHPPPDSGLDEPTRLGDQSSPEVTAMGLATRSLGDLEDTDESAKGFFGDSSAVAFIKRLQETLKSGTPAPGLPHSPYNSTASGAPRGASTAVAAECFKIPLDQLPPRALADHLVNCYFSRIHSLYPFIHKETFLSCYNLIWTWNDSQGGLGLGDLGVSTTTFYYGLNIVFAMGCQFSDLVQAERETTSEAFFHRCKRALDVEYLERGDLALVQILLLMAHYLQGSQTPNRCWHAIGIACRLAQGVGFHSVRGDEHRSFAQKQMRRRIWHGCRMLDLAISSMLGRPPMTTSNLSVPLPDAVDDCYLPGNATEGSQPPGNFSRVEWFVATLKLHDLLREINTTLYDDTADDLTFQKKNNKVQQVQQITQIDSRLEDFRRILPRQLCWEITSQTDEPDSLMREKLLLKARFLLLRLLAYRPVLSQSLGHMRTGKVDGSSQVSTTSPIESGIYSNFTQNCSVLCAQAAIDLVSLVNQTCNTDLASVWFYNVFYVFTAGLVLILTEFDSDLVKIVTREALDLAWDNCSSALNFLKTYSVVAEQCANGLIATRSKCLKLQTESQLAAGMQLGNAPNPATGDGIDDALYSGDFLEDLNLDNISLDWSWFDIAY</sequence>
<name>A0ABR4FMA4_9EURO</name>
<dbReference type="SMART" id="SM00906">
    <property type="entry name" value="Fungal_trans"/>
    <property type="match status" value="1"/>
</dbReference>